<dbReference type="UniPathway" id="UPA00895"/>
<keyword evidence="4 5" id="KW-0472">Membrane</keyword>
<dbReference type="EMBL" id="ABOX02000068">
    <property type="protein sequence ID" value="EEF57453.1"/>
    <property type="molecule type" value="Genomic_DNA"/>
</dbReference>
<evidence type="ECO:0000256" key="3">
    <source>
        <dbReference type="ARBA" id="ARBA00022989"/>
    </source>
</evidence>
<gene>
    <name evidence="7" type="ORF">Cflav_PD0564</name>
</gene>
<feature type="domain" description="Methylamine utilisation protein MauE" evidence="6">
    <location>
        <begin position="6"/>
        <end position="137"/>
    </location>
</feature>
<comment type="caution">
    <text evidence="7">The sequence shown here is derived from an EMBL/GenBank/DDBJ whole genome shotgun (WGS) entry which is preliminary data.</text>
</comment>
<evidence type="ECO:0000256" key="4">
    <source>
        <dbReference type="ARBA" id="ARBA00023136"/>
    </source>
</evidence>
<protein>
    <submittedName>
        <fullName evidence="7">DoxX family protein</fullName>
    </submittedName>
</protein>
<evidence type="ECO:0000256" key="5">
    <source>
        <dbReference type="SAM" id="Phobius"/>
    </source>
</evidence>
<evidence type="ECO:0000313" key="7">
    <source>
        <dbReference type="EMBL" id="EEF57453.1"/>
    </source>
</evidence>
<feature type="transmembrane region" description="Helical" evidence="5">
    <location>
        <begin position="76"/>
        <end position="96"/>
    </location>
</feature>
<accession>B9XRU2</accession>
<proteinExistence type="predicted"/>
<evidence type="ECO:0000313" key="8">
    <source>
        <dbReference type="Proteomes" id="UP000003688"/>
    </source>
</evidence>
<comment type="subcellular location">
    <subcellularLocation>
        <location evidence="1">Membrane</location>
        <topology evidence="1">Multi-pass membrane protein</topology>
    </subcellularLocation>
</comment>
<keyword evidence="2 5" id="KW-0812">Transmembrane</keyword>
<dbReference type="Pfam" id="PF07291">
    <property type="entry name" value="MauE"/>
    <property type="match status" value="1"/>
</dbReference>
<dbReference type="OrthoDB" id="9809646at2"/>
<evidence type="ECO:0000259" key="6">
    <source>
        <dbReference type="Pfam" id="PF07291"/>
    </source>
</evidence>
<dbReference type="GO" id="GO:0016020">
    <property type="term" value="C:membrane"/>
    <property type="evidence" value="ECO:0007669"/>
    <property type="project" value="UniProtKB-SubCell"/>
</dbReference>
<evidence type="ECO:0000256" key="1">
    <source>
        <dbReference type="ARBA" id="ARBA00004141"/>
    </source>
</evidence>
<keyword evidence="8" id="KW-1185">Reference proteome</keyword>
<reference evidence="7 8" key="1">
    <citation type="journal article" date="2011" name="J. Bacteriol.">
        <title>Genome sequence of 'Pedosphaera parvula' Ellin514, an aerobic Verrucomicrobial isolate from pasture soil.</title>
        <authorList>
            <person name="Kant R."/>
            <person name="van Passel M.W."/>
            <person name="Sangwan P."/>
            <person name="Palva A."/>
            <person name="Lucas S."/>
            <person name="Copeland A."/>
            <person name="Lapidus A."/>
            <person name="Glavina Del Rio T."/>
            <person name="Dalin E."/>
            <person name="Tice H."/>
            <person name="Bruce D."/>
            <person name="Goodwin L."/>
            <person name="Pitluck S."/>
            <person name="Chertkov O."/>
            <person name="Larimer F.W."/>
            <person name="Land M.L."/>
            <person name="Hauser L."/>
            <person name="Brettin T.S."/>
            <person name="Detter J.C."/>
            <person name="Han S."/>
            <person name="de Vos W.M."/>
            <person name="Janssen P.H."/>
            <person name="Smidt H."/>
        </authorList>
    </citation>
    <scope>NUCLEOTIDE SEQUENCE [LARGE SCALE GENOMIC DNA]</scope>
    <source>
        <strain evidence="7 8">Ellin514</strain>
    </source>
</reference>
<feature type="transmembrane region" description="Helical" evidence="5">
    <location>
        <begin position="116"/>
        <end position="138"/>
    </location>
</feature>
<dbReference type="InterPro" id="IPR009908">
    <property type="entry name" value="Methylamine_util_MauE"/>
</dbReference>
<sequence length="162" mass="17647">MKSKCYFQLALRWLFGLILLWAAFSKLGNLHNFYLSLLAYQLPLPNFALQMAAIVLPWLELFCGLHLIVGFSLRPALAWTLILFTVFLLATGQAWARGLDISCGCFNLGSSSFAKTFESVGFAFARSIVLLLGALYLFPQSGGPCKAGQNQTSATTSPSSAP</sequence>
<keyword evidence="3 5" id="KW-1133">Transmembrane helix</keyword>
<dbReference type="GO" id="GO:0030416">
    <property type="term" value="P:methylamine metabolic process"/>
    <property type="evidence" value="ECO:0007669"/>
    <property type="project" value="InterPro"/>
</dbReference>
<dbReference type="AlphaFoldDB" id="B9XRU2"/>
<dbReference type="STRING" id="320771.Cflav_PD0564"/>
<organism evidence="7 8">
    <name type="scientific">Pedosphaera parvula (strain Ellin514)</name>
    <dbReference type="NCBI Taxonomy" id="320771"/>
    <lineage>
        <taxon>Bacteria</taxon>
        <taxon>Pseudomonadati</taxon>
        <taxon>Verrucomicrobiota</taxon>
        <taxon>Pedosphaerae</taxon>
        <taxon>Pedosphaerales</taxon>
        <taxon>Pedosphaeraceae</taxon>
        <taxon>Pedosphaera</taxon>
    </lineage>
</organism>
<feature type="transmembrane region" description="Helical" evidence="5">
    <location>
        <begin position="49"/>
        <end position="69"/>
    </location>
</feature>
<dbReference type="Proteomes" id="UP000003688">
    <property type="component" value="Unassembled WGS sequence"/>
</dbReference>
<name>B9XRU2_PEDPL</name>
<dbReference type="RefSeq" id="WP_007418525.1">
    <property type="nucleotide sequence ID" value="NZ_ABOX02000068.1"/>
</dbReference>
<evidence type="ECO:0000256" key="2">
    <source>
        <dbReference type="ARBA" id="ARBA00022692"/>
    </source>
</evidence>